<dbReference type="Proteomes" id="UP000287651">
    <property type="component" value="Unassembled WGS sequence"/>
</dbReference>
<evidence type="ECO:0000256" key="1">
    <source>
        <dbReference type="SAM" id="MobiDB-lite"/>
    </source>
</evidence>
<feature type="compositionally biased region" description="Acidic residues" evidence="1">
    <location>
        <begin position="64"/>
        <end position="77"/>
    </location>
</feature>
<accession>A0A427AK31</accession>
<sequence>MKEKSVLYISETKKKRKANKKLTKGKGKERPGKVKVLARPKKLTRGEMDLKDTRSVDRMKDDNDGNDGDDDMDDERQ</sequence>
<evidence type="ECO:0000313" key="2">
    <source>
        <dbReference type="EMBL" id="RRT76574.1"/>
    </source>
</evidence>
<organism evidence="2 3">
    <name type="scientific">Ensete ventricosum</name>
    <name type="common">Abyssinian banana</name>
    <name type="synonym">Musa ensete</name>
    <dbReference type="NCBI Taxonomy" id="4639"/>
    <lineage>
        <taxon>Eukaryota</taxon>
        <taxon>Viridiplantae</taxon>
        <taxon>Streptophyta</taxon>
        <taxon>Embryophyta</taxon>
        <taxon>Tracheophyta</taxon>
        <taxon>Spermatophyta</taxon>
        <taxon>Magnoliopsida</taxon>
        <taxon>Liliopsida</taxon>
        <taxon>Zingiberales</taxon>
        <taxon>Musaceae</taxon>
        <taxon>Ensete</taxon>
    </lineage>
</organism>
<name>A0A427AK31_ENSVE</name>
<feature type="compositionally biased region" description="Basic residues" evidence="1">
    <location>
        <begin position="13"/>
        <end position="25"/>
    </location>
</feature>
<evidence type="ECO:0000313" key="3">
    <source>
        <dbReference type="Proteomes" id="UP000287651"/>
    </source>
</evidence>
<feature type="compositionally biased region" description="Basic and acidic residues" evidence="1">
    <location>
        <begin position="44"/>
        <end position="63"/>
    </location>
</feature>
<dbReference type="AlphaFoldDB" id="A0A427AK31"/>
<proteinExistence type="predicted"/>
<protein>
    <submittedName>
        <fullName evidence="2">Uncharacterized protein</fullName>
    </submittedName>
</protein>
<feature type="region of interest" description="Disordered" evidence="1">
    <location>
        <begin position="1"/>
        <end position="77"/>
    </location>
</feature>
<comment type="caution">
    <text evidence="2">The sequence shown here is derived from an EMBL/GenBank/DDBJ whole genome shotgun (WGS) entry which is preliminary data.</text>
</comment>
<dbReference type="EMBL" id="AMZH03002159">
    <property type="protein sequence ID" value="RRT76574.1"/>
    <property type="molecule type" value="Genomic_DNA"/>
</dbReference>
<reference evidence="2 3" key="1">
    <citation type="journal article" date="2014" name="Agronomy (Basel)">
        <title>A Draft Genome Sequence for Ensete ventricosum, the Drought-Tolerant Tree Against Hunger.</title>
        <authorList>
            <person name="Harrison J."/>
            <person name="Moore K.A."/>
            <person name="Paszkiewicz K."/>
            <person name="Jones T."/>
            <person name="Grant M."/>
            <person name="Ambacheew D."/>
            <person name="Muzemil S."/>
            <person name="Studholme D.J."/>
        </authorList>
    </citation>
    <scope>NUCLEOTIDE SEQUENCE [LARGE SCALE GENOMIC DNA]</scope>
</reference>
<gene>
    <name evidence="2" type="ORF">B296_00010937</name>
</gene>